<dbReference type="PROSITE" id="PS00028">
    <property type="entry name" value="ZINC_FINGER_C2H2_1"/>
    <property type="match status" value="6"/>
</dbReference>
<protein>
    <submittedName>
        <fullName evidence="9">Zinc finger protein 271-like</fullName>
    </submittedName>
</protein>
<sequence length="437" mass="49872">MRVHTGERPYTCHICGKGFSQKNGLDCHLRRHEGKKPYKCTHCNYSSAVKIDIIRHMPVHTGEFNSICDICGKPFRDDCRVKEHIRQVHLRERKYMCDLCGFMTHTLHILKRHHLVKHTNLEKFECPICHAIVKQKGTFIVHLRRHTGERPYVCEQCGKAFRCSSYLHKHLKVHSEGEHECQTCGRKFKNKSHVQRHAVIHQGVKPFPCHLCDYSCNVKCNLLKHIRTVHKIKNYKIQSLEEKGENNSMTEDDEAVKRGRSVTEVFLQKFSEKTGADCTVDKLLEKELSSQDSTENGPGGINECDQSKKDELLSRKFQDNSSVLAVSEGEHPSASDITENWSKGRSVSSSENDILANAMKMLTSLTNVVPREEENQKLESGNLDDSVVYPIVSYFESDGNNQHEPIISLQLAQTEPCGEDVAAFVIELQSEQNVYSN</sequence>
<dbReference type="PANTHER" id="PTHR24379">
    <property type="entry name" value="KRAB AND ZINC FINGER DOMAIN-CONTAINING"/>
    <property type="match status" value="1"/>
</dbReference>
<keyword evidence="1" id="KW-0479">Metal-binding</keyword>
<feature type="domain" description="C2H2-type" evidence="7">
    <location>
        <begin position="66"/>
        <end position="94"/>
    </location>
</feature>
<feature type="region of interest" description="Disordered" evidence="6">
    <location>
        <begin position="325"/>
        <end position="345"/>
    </location>
</feature>
<dbReference type="PANTHER" id="PTHR24379:SF121">
    <property type="entry name" value="C2H2-TYPE DOMAIN-CONTAINING PROTEIN"/>
    <property type="match status" value="1"/>
</dbReference>
<evidence type="ECO:0000256" key="1">
    <source>
        <dbReference type="ARBA" id="ARBA00022723"/>
    </source>
</evidence>
<dbReference type="Proteomes" id="UP000694941">
    <property type="component" value="Unplaced"/>
</dbReference>
<keyword evidence="3 5" id="KW-0863">Zinc-finger</keyword>
<evidence type="ECO:0000259" key="7">
    <source>
        <dbReference type="PROSITE" id="PS50157"/>
    </source>
</evidence>
<evidence type="ECO:0000313" key="9">
    <source>
        <dbReference type="RefSeq" id="XP_013778052.1"/>
    </source>
</evidence>
<dbReference type="RefSeq" id="XP_013778052.1">
    <property type="nucleotide sequence ID" value="XM_013922598.2"/>
</dbReference>
<feature type="domain" description="C2H2-type" evidence="7">
    <location>
        <begin position="152"/>
        <end position="179"/>
    </location>
</feature>
<dbReference type="InterPro" id="IPR036236">
    <property type="entry name" value="Znf_C2H2_sf"/>
</dbReference>
<feature type="domain" description="C2H2-type" evidence="7">
    <location>
        <begin position="124"/>
        <end position="151"/>
    </location>
</feature>
<feature type="domain" description="C2H2-type" evidence="7">
    <location>
        <begin position="38"/>
        <end position="65"/>
    </location>
</feature>
<dbReference type="Pfam" id="PF00096">
    <property type="entry name" value="zf-C2H2"/>
    <property type="match status" value="4"/>
</dbReference>
<reference evidence="9" key="1">
    <citation type="submission" date="2025-08" db="UniProtKB">
        <authorList>
            <consortium name="RefSeq"/>
        </authorList>
    </citation>
    <scope>IDENTIFICATION</scope>
    <source>
        <tissue evidence="9">Muscle</tissue>
    </source>
</reference>
<feature type="compositionally biased region" description="Polar residues" evidence="6">
    <location>
        <begin position="335"/>
        <end position="345"/>
    </location>
</feature>
<evidence type="ECO:0000256" key="2">
    <source>
        <dbReference type="ARBA" id="ARBA00022737"/>
    </source>
</evidence>
<feature type="domain" description="C2H2-type" evidence="7">
    <location>
        <begin position="179"/>
        <end position="206"/>
    </location>
</feature>
<dbReference type="GeneID" id="106462654"/>
<evidence type="ECO:0000256" key="6">
    <source>
        <dbReference type="SAM" id="MobiDB-lite"/>
    </source>
</evidence>
<keyword evidence="4" id="KW-0862">Zinc</keyword>
<keyword evidence="8" id="KW-1185">Reference proteome</keyword>
<evidence type="ECO:0000256" key="3">
    <source>
        <dbReference type="ARBA" id="ARBA00022771"/>
    </source>
</evidence>
<dbReference type="SMART" id="SM00355">
    <property type="entry name" value="ZnF_C2H2"/>
    <property type="match status" value="8"/>
</dbReference>
<name>A0ABM1BAE1_LIMPO</name>
<evidence type="ECO:0000313" key="8">
    <source>
        <dbReference type="Proteomes" id="UP000694941"/>
    </source>
</evidence>
<organism evidence="8 9">
    <name type="scientific">Limulus polyphemus</name>
    <name type="common">Atlantic horseshoe crab</name>
    <dbReference type="NCBI Taxonomy" id="6850"/>
    <lineage>
        <taxon>Eukaryota</taxon>
        <taxon>Metazoa</taxon>
        <taxon>Ecdysozoa</taxon>
        <taxon>Arthropoda</taxon>
        <taxon>Chelicerata</taxon>
        <taxon>Merostomata</taxon>
        <taxon>Xiphosura</taxon>
        <taxon>Limulidae</taxon>
        <taxon>Limulus</taxon>
    </lineage>
</organism>
<dbReference type="Gene3D" id="3.30.160.60">
    <property type="entry name" value="Classic Zinc Finger"/>
    <property type="match status" value="7"/>
</dbReference>
<dbReference type="SUPFAM" id="SSF57667">
    <property type="entry name" value="beta-beta-alpha zinc fingers"/>
    <property type="match status" value="4"/>
</dbReference>
<proteinExistence type="predicted"/>
<evidence type="ECO:0000256" key="5">
    <source>
        <dbReference type="PROSITE-ProRule" id="PRU00042"/>
    </source>
</evidence>
<gene>
    <name evidence="9" type="primary">LOC106462654</name>
</gene>
<dbReference type="PROSITE" id="PS50157">
    <property type="entry name" value="ZINC_FINGER_C2H2_2"/>
    <property type="match status" value="6"/>
</dbReference>
<feature type="domain" description="C2H2-type" evidence="7">
    <location>
        <begin position="10"/>
        <end position="37"/>
    </location>
</feature>
<keyword evidence="2" id="KW-0677">Repeat</keyword>
<dbReference type="InterPro" id="IPR013087">
    <property type="entry name" value="Znf_C2H2_type"/>
</dbReference>
<evidence type="ECO:0000256" key="4">
    <source>
        <dbReference type="ARBA" id="ARBA00022833"/>
    </source>
</evidence>
<accession>A0ABM1BAE1</accession>